<reference evidence="9 10" key="1">
    <citation type="submission" date="2016-10" db="EMBL/GenBank/DDBJ databases">
        <authorList>
            <person name="de Groot N.N."/>
        </authorList>
    </citation>
    <scope>NUCLEOTIDE SEQUENCE [LARGE SCALE GENOMIC DNA]</scope>
    <source>
        <strain evidence="9 10">DSM 12130</strain>
    </source>
</reference>
<dbReference type="InterPro" id="IPR014777">
    <property type="entry name" value="4pyrrole_Mease_sub1"/>
</dbReference>
<dbReference type="Proteomes" id="UP000199073">
    <property type="component" value="Unassembled WGS sequence"/>
</dbReference>
<dbReference type="AlphaFoldDB" id="A0A1H0NY67"/>
<evidence type="ECO:0000256" key="1">
    <source>
        <dbReference type="ARBA" id="ARBA00004953"/>
    </source>
</evidence>
<proteinExistence type="inferred from homology"/>
<accession>A0A1H0NY67</accession>
<name>A0A1H0NY67_9BACT</name>
<evidence type="ECO:0000256" key="4">
    <source>
        <dbReference type="ARBA" id="ARBA00022603"/>
    </source>
</evidence>
<evidence type="ECO:0000313" key="9">
    <source>
        <dbReference type="EMBL" id="SDO97375.1"/>
    </source>
</evidence>
<sequence>MMEGTFYVVGVGPGDPQLVTLKAAAILERCNTWFVPSAFENGGSMALKIASGAVKENGKTILSHRFPMKQVHRGADVDPEVKKAWRKAAETIIEYLKKGEDVVFPTLGDPAIYSTGFYLCETLQEYGSPFRVEIVPGVSAIGASSAVAGQPLCLGDERLVVIPATFENDRIKEILELTDVVVFMKVYKVMDRLVSLLEELDLVENAVLIEKCSLEDQRVWTDIRKAQGKDIHYFSTMVVRKK</sequence>
<dbReference type="STRING" id="91360.SAMN05660330_01489"/>
<dbReference type="InterPro" id="IPR000878">
    <property type="entry name" value="4pyrrol_Mease"/>
</dbReference>
<dbReference type="NCBIfam" id="TIGR01467">
    <property type="entry name" value="cobI_cbiL"/>
    <property type="match status" value="1"/>
</dbReference>
<evidence type="ECO:0000259" key="8">
    <source>
        <dbReference type="Pfam" id="PF00590"/>
    </source>
</evidence>
<keyword evidence="10" id="KW-1185">Reference proteome</keyword>
<feature type="domain" description="Tetrapyrrole methylase" evidence="8">
    <location>
        <begin position="5"/>
        <end position="221"/>
    </location>
</feature>
<dbReference type="GO" id="GO:0032259">
    <property type="term" value="P:methylation"/>
    <property type="evidence" value="ECO:0007669"/>
    <property type="project" value="UniProtKB-KW"/>
</dbReference>
<dbReference type="InterPro" id="IPR014776">
    <property type="entry name" value="4pyrrole_Mease_sub2"/>
</dbReference>
<evidence type="ECO:0000256" key="2">
    <source>
        <dbReference type="ARBA" id="ARBA00005879"/>
    </source>
</evidence>
<dbReference type="PANTHER" id="PTHR43467">
    <property type="entry name" value="COBALT-PRECORRIN-2 C(20)-METHYLTRANSFERASE"/>
    <property type="match status" value="1"/>
</dbReference>
<protein>
    <submittedName>
        <fullName evidence="9">Precorrin-2 C20-methyltransferase /cobalt-factor II C20-methyltransferase</fullName>
    </submittedName>
</protein>
<evidence type="ECO:0000256" key="3">
    <source>
        <dbReference type="ARBA" id="ARBA00022573"/>
    </source>
</evidence>
<evidence type="ECO:0000256" key="7">
    <source>
        <dbReference type="PIRNR" id="PIRNR036427"/>
    </source>
</evidence>
<dbReference type="InterPro" id="IPR012382">
    <property type="entry name" value="CobI/CbiL"/>
</dbReference>
<dbReference type="InterPro" id="IPR035996">
    <property type="entry name" value="4pyrrol_Methylase_sf"/>
</dbReference>
<keyword evidence="6" id="KW-0949">S-adenosyl-L-methionine</keyword>
<dbReference type="PIRSF" id="PIRSF036427">
    <property type="entry name" value="Precrrn-2_mtase"/>
    <property type="match status" value="1"/>
</dbReference>
<dbReference type="Gene3D" id="3.40.1010.10">
    <property type="entry name" value="Cobalt-precorrin-4 Transmethylase, Domain 1"/>
    <property type="match status" value="1"/>
</dbReference>
<comment type="similarity">
    <text evidence="2 7">Belongs to the precorrin methyltransferase family.</text>
</comment>
<comment type="pathway">
    <text evidence="1">Cofactor biosynthesis; adenosylcobalamin biosynthesis.</text>
</comment>
<dbReference type="RefSeq" id="WP_245695030.1">
    <property type="nucleotide sequence ID" value="NZ_FNJI01000008.1"/>
</dbReference>
<dbReference type="GO" id="GO:0030788">
    <property type="term" value="F:precorrin-2 C20-methyltransferase activity"/>
    <property type="evidence" value="ECO:0007669"/>
    <property type="project" value="InterPro"/>
</dbReference>
<evidence type="ECO:0000256" key="6">
    <source>
        <dbReference type="ARBA" id="ARBA00022691"/>
    </source>
</evidence>
<organism evidence="9 10">
    <name type="scientific">Desulforhopalus singaporensis</name>
    <dbReference type="NCBI Taxonomy" id="91360"/>
    <lineage>
        <taxon>Bacteria</taxon>
        <taxon>Pseudomonadati</taxon>
        <taxon>Thermodesulfobacteriota</taxon>
        <taxon>Desulfobulbia</taxon>
        <taxon>Desulfobulbales</taxon>
        <taxon>Desulfocapsaceae</taxon>
        <taxon>Desulforhopalus</taxon>
    </lineage>
</organism>
<keyword evidence="3" id="KW-0169">Cobalamin biosynthesis</keyword>
<dbReference type="GO" id="GO:0009236">
    <property type="term" value="P:cobalamin biosynthetic process"/>
    <property type="evidence" value="ECO:0007669"/>
    <property type="project" value="UniProtKB-UniRule"/>
</dbReference>
<dbReference type="CDD" id="cd11645">
    <property type="entry name" value="Precorrin_2_C20_MT"/>
    <property type="match status" value="1"/>
</dbReference>
<evidence type="ECO:0000313" key="10">
    <source>
        <dbReference type="Proteomes" id="UP000199073"/>
    </source>
</evidence>
<dbReference type="SUPFAM" id="SSF53790">
    <property type="entry name" value="Tetrapyrrole methylase"/>
    <property type="match status" value="1"/>
</dbReference>
<keyword evidence="4 9" id="KW-0489">Methyltransferase</keyword>
<dbReference type="Gene3D" id="3.30.950.10">
    <property type="entry name" value="Methyltransferase, Cobalt-precorrin-4 Transmethylase, Domain 2"/>
    <property type="match status" value="1"/>
</dbReference>
<dbReference type="PANTHER" id="PTHR43467:SF2">
    <property type="entry name" value="COBALT-PRECORRIN-2 C(20)-METHYLTRANSFERASE"/>
    <property type="match status" value="1"/>
</dbReference>
<dbReference type="UniPathway" id="UPA00148"/>
<dbReference type="EMBL" id="FNJI01000008">
    <property type="protein sequence ID" value="SDO97375.1"/>
    <property type="molecule type" value="Genomic_DNA"/>
</dbReference>
<evidence type="ECO:0000256" key="5">
    <source>
        <dbReference type="ARBA" id="ARBA00022679"/>
    </source>
</evidence>
<dbReference type="Pfam" id="PF00590">
    <property type="entry name" value="TP_methylase"/>
    <property type="match status" value="1"/>
</dbReference>
<gene>
    <name evidence="9" type="ORF">SAMN05660330_01489</name>
</gene>
<keyword evidence="5 9" id="KW-0808">Transferase</keyword>
<dbReference type="InterPro" id="IPR006364">
    <property type="entry name" value="CobI/CbiL/CobIJ_dom"/>
</dbReference>